<dbReference type="OrthoDB" id="9785695at2"/>
<feature type="binding site" evidence="9">
    <location>
        <position position="86"/>
    </location>
    <ligand>
        <name>Mg(2+)</name>
        <dbReference type="ChEBI" id="CHEBI:18420"/>
        <label>1</label>
    </ligand>
</feature>
<feature type="binding site" evidence="9">
    <location>
        <position position="66"/>
    </location>
    <ligand>
        <name>Mg(2+)</name>
        <dbReference type="ChEBI" id="CHEBI:18420"/>
        <label>1</label>
    </ligand>
</feature>
<protein>
    <recommendedName>
        <fullName evidence="9">3'(2'),5'-bisphosphate nucleotidase CysQ</fullName>
        <ecNumber evidence="9">3.1.3.7</ecNumber>
    </recommendedName>
    <alternativeName>
        <fullName evidence="9">3'(2'),5-bisphosphonucleoside 3'(2')-phosphohydrolase</fullName>
    </alternativeName>
    <alternativeName>
        <fullName evidence="9">3'-phosphoadenosine 5'-phosphate phosphatase</fullName>
        <shortName evidence="9">PAP phosphatase</shortName>
    </alternativeName>
</protein>
<dbReference type="Pfam" id="PF00459">
    <property type="entry name" value="Inositol_P"/>
    <property type="match status" value="1"/>
</dbReference>
<dbReference type="GO" id="GO:0008441">
    <property type="term" value="F:3'(2'),5'-bisphosphate nucleotidase activity"/>
    <property type="evidence" value="ECO:0007669"/>
    <property type="project" value="UniProtKB-UniRule"/>
</dbReference>
<feature type="binding site" evidence="9">
    <location>
        <begin position="88"/>
        <end position="91"/>
    </location>
    <ligand>
        <name>substrate</name>
    </ligand>
</feature>
<dbReference type="PANTHER" id="PTHR43028">
    <property type="entry name" value="3'(2'),5'-BISPHOSPHATE NUCLEOTIDASE 1"/>
    <property type="match status" value="1"/>
</dbReference>
<dbReference type="InterPro" id="IPR020550">
    <property type="entry name" value="Inositol_monophosphatase_CS"/>
</dbReference>
<reference evidence="11 12" key="1">
    <citation type="submission" date="2013-04" db="EMBL/GenBank/DDBJ databases">
        <title>Oceanococcus atlanticus 22II-S10r2 Genome Sequencing.</title>
        <authorList>
            <person name="Lai Q."/>
            <person name="Li G."/>
            <person name="Shao Z."/>
        </authorList>
    </citation>
    <scope>NUCLEOTIDE SEQUENCE [LARGE SCALE GENOMIC DNA]</scope>
    <source>
        <strain evidence="11 12">22II-S10r2</strain>
    </source>
</reference>
<dbReference type="PROSITE" id="PS00629">
    <property type="entry name" value="IMP_1"/>
    <property type="match status" value="1"/>
</dbReference>
<dbReference type="AlphaFoldDB" id="A0A1Y1SHQ0"/>
<evidence type="ECO:0000256" key="6">
    <source>
        <dbReference type="ARBA" id="ARBA00022801"/>
    </source>
</evidence>
<dbReference type="PROSITE" id="PS00630">
    <property type="entry name" value="IMP_2"/>
    <property type="match status" value="1"/>
</dbReference>
<comment type="caution">
    <text evidence="11">The sequence shown here is derived from an EMBL/GenBank/DDBJ whole genome shotgun (WGS) entry which is preliminary data.</text>
</comment>
<feature type="binding site" evidence="9">
    <location>
        <position position="66"/>
    </location>
    <ligand>
        <name>substrate</name>
    </ligand>
</feature>
<feature type="binding site" evidence="10">
    <location>
        <position position="89"/>
    </location>
    <ligand>
        <name>Mg(2+)</name>
        <dbReference type="ChEBI" id="CHEBI:18420"/>
        <label>1</label>
        <note>catalytic</note>
    </ligand>
</feature>
<name>A0A1Y1SHQ0_9GAMM</name>
<evidence type="ECO:0000256" key="10">
    <source>
        <dbReference type="PIRSR" id="PIRSR600760-2"/>
    </source>
</evidence>
<evidence type="ECO:0000256" key="4">
    <source>
        <dbReference type="ARBA" id="ARBA00022519"/>
    </source>
</evidence>
<dbReference type="FunFam" id="3.30.540.10:FF:000007">
    <property type="entry name" value="3'(2'),5'-bisphosphate nucleotidase CysQ"/>
    <property type="match status" value="1"/>
</dbReference>
<organism evidence="11 12">
    <name type="scientific">Oceanococcus atlanticus</name>
    <dbReference type="NCBI Taxonomy" id="1317117"/>
    <lineage>
        <taxon>Bacteria</taxon>
        <taxon>Pseudomonadati</taxon>
        <taxon>Pseudomonadota</taxon>
        <taxon>Gammaproteobacteria</taxon>
        <taxon>Chromatiales</taxon>
        <taxon>Oceanococcaceae</taxon>
        <taxon>Oceanococcus</taxon>
    </lineage>
</organism>
<evidence type="ECO:0000256" key="7">
    <source>
        <dbReference type="ARBA" id="ARBA00022842"/>
    </source>
</evidence>
<keyword evidence="7 9" id="KW-0460">Magnesium</keyword>
<feature type="binding site" evidence="9">
    <location>
        <position position="211"/>
    </location>
    <ligand>
        <name>substrate</name>
    </ligand>
</feature>
<feature type="binding site" evidence="9">
    <location>
        <position position="211"/>
    </location>
    <ligand>
        <name>Mg(2+)</name>
        <dbReference type="ChEBI" id="CHEBI:18420"/>
        <label>2</label>
    </ligand>
</feature>
<dbReference type="InterPro" id="IPR000760">
    <property type="entry name" value="Inositol_monophosphatase-like"/>
</dbReference>
<evidence type="ECO:0000256" key="3">
    <source>
        <dbReference type="ARBA" id="ARBA00022475"/>
    </source>
</evidence>
<dbReference type="PANTHER" id="PTHR43028:SF5">
    <property type="entry name" value="3'(2'),5'-BISPHOSPHATE NUCLEOTIDASE 1"/>
    <property type="match status" value="1"/>
</dbReference>
<dbReference type="NCBIfam" id="TIGR01331">
    <property type="entry name" value="bisphos_cysQ"/>
    <property type="match status" value="1"/>
</dbReference>
<dbReference type="GO" id="GO:0000287">
    <property type="term" value="F:magnesium ion binding"/>
    <property type="evidence" value="ECO:0007669"/>
    <property type="project" value="UniProtKB-UniRule"/>
</dbReference>
<dbReference type="FunFam" id="3.40.190.80:FF:000005">
    <property type="entry name" value="3'(2'),5'-bisphosphate nucleotidase CysQ"/>
    <property type="match status" value="1"/>
</dbReference>
<dbReference type="EMBL" id="AQQV01000001">
    <property type="protein sequence ID" value="ORE89184.1"/>
    <property type="molecule type" value="Genomic_DNA"/>
</dbReference>
<evidence type="ECO:0000256" key="2">
    <source>
        <dbReference type="ARBA" id="ARBA00005289"/>
    </source>
</evidence>
<evidence type="ECO:0000256" key="1">
    <source>
        <dbReference type="ARBA" id="ARBA00001625"/>
    </source>
</evidence>
<feature type="binding site" evidence="10">
    <location>
        <position position="211"/>
    </location>
    <ligand>
        <name>Mg(2+)</name>
        <dbReference type="ChEBI" id="CHEBI:18420"/>
        <label>1</label>
        <note>catalytic</note>
    </ligand>
</feature>
<keyword evidence="4 9" id="KW-0997">Cell inner membrane</keyword>
<dbReference type="GO" id="GO:0005886">
    <property type="term" value="C:plasma membrane"/>
    <property type="evidence" value="ECO:0007669"/>
    <property type="project" value="UniProtKB-SubCell"/>
</dbReference>
<feature type="binding site" evidence="9">
    <location>
        <position position="89"/>
    </location>
    <ligand>
        <name>Mg(2+)</name>
        <dbReference type="ChEBI" id="CHEBI:18420"/>
        <label>2</label>
    </ligand>
</feature>
<comment type="cofactor">
    <cofactor evidence="9 10">
        <name>Mg(2+)</name>
        <dbReference type="ChEBI" id="CHEBI:18420"/>
    </cofactor>
</comment>
<evidence type="ECO:0000256" key="5">
    <source>
        <dbReference type="ARBA" id="ARBA00022723"/>
    </source>
</evidence>
<dbReference type="GO" id="GO:0000103">
    <property type="term" value="P:sulfate assimilation"/>
    <property type="evidence" value="ECO:0007669"/>
    <property type="project" value="TreeGrafter"/>
</dbReference>
<keyword evidence="5 9" id="KW-0479">Metal-binding</keyword>
<dbReference type="GO" id="GO:0046854">
    <property type="term" value="P:phosphatidylinositol phosphate biosynthetic process"/>
    <property type="evidence" value="ECO:0007669"/>
    <property type="project" value="InterPro"/>
</dbReference>
<accession>A0A1Y1SHQ0</accession>
<evidence type="ECO:0000256" key="8">
    <source>
        <dbReference type="ARBA" id="ARBA00023136"/>
    </source>
</evidence>
<keyword evidence="6 9" id="KW-0378">Hydrolase</keyword>
<proteinExistence type="inferred from homology"/>
<dbReference type="Gene3D" id="3.40.190.80">
    <property type="match status" value="1"/>
</dbReference>
<comment type="similarity">
    <text evidence="2 9">Belongs to the inositol monophosphatase superfamily. CysQ family.</text>
</comment>
<keyword evidence="12" id="KW-1185">Reference proteome</keyword>
<keyword evidence="8 9" id="KW-0472">Membrane</keyword>
<dbReference type="InterPro" id="IPR050725">
    <property type="entry name" value="CysQ/Inositol_MonoPase"/>
</dbReference>
<sequence length="261" mass="28460">MDYPKIETLLTLAERAGDAIMKIYNGAIEVEEKDDKSPLTQADLAAHKVISEGLASLTPDIPVLSEEGGIPDYAVRQGWQAYWLVDPLDGTKEFIKRNGEFTVNIALIENGKAVRAVVLAPALGTAYWGSKDGAFKRDAEGQVEEIRCRPLPEADWKVLVSRSHRAPEVDALLDKIPPHEPVSAGSSLKFCLIAEGSADFYPRLGLTSEWDTAAGQCVLEAAGGAVIKTDGKVLRYNTKDELLNPYFLAVSTAKYDWVSLL</sequence>
<dbReference type="STRING" id="1317117.ATO7_04875"/>
<evidence type="ECO:0000313" key="12">
    <source>
        <dbReference type="Proteomes" id="UP000192342"/>
    </source>
</evidence>
<evidence type="ECO:0000256" key="9">
    <source>
        <dbReference type="HAMAP-Rule" id="MF_02095"/>
    </source>
</evidence>
<dbReference type="InterPro" id="IPR006240">
    <property type="entry name" value="CysQ"/>
</dbReference>
<evidence type="ECO:0000313" key="11">
    <source>
        <dbReference type="EMBL" id="ORE89184.1"/>
    </source>
</evidence>
<dbReference type="HAMAP" id="MF_02095">
    <property type="entry name" value="CysQ"/>
    <property type="match status" value="1"/>
</dbReference>
<feature type="binding site" evidence="10">
    <location>
        <position position="86"/>
    </location>
    <ligand>
        <name>Mg(2+)</name>
        <dbReference type="ChEBI" id="CHEBI:18420"/>
        <label>1</label>
        <note>catalytic</note>
    </ligand>
</feature>
<dbReference type="Gene3D" id="3.30.540.10">
    <property type="entry name" value="Fructose-1,6-Bisphosphatase, subunit A, domain 1"/>
    <property type="match status" value="1"/>
</dbReference>
<gene>
    <name evidence="9" type="primary">cysQ</name>
    <name evidence="11" type="ORF">ATO7_04875</name>
</gene>
<dbReference type="GO" id="GO:0050427">
    <property type="term" value="P:3'-phosphoadenosine 5'-phosphosulfate metabolic process"/>
    <property type="evidence" value="ECO:0007669"/>
    <property type="project" value="TreeGrafter"/>
</dbReference>
<feature type="binding site" evidence="10">
    <location>
        <position position="88"/>
    </location>
    <ligand>
        <name>Mg(2+)</name>
        <dbReference type="ChEBI" id="CHEBI:18420"/>
        <label>1</label>
        <note>catalytic</note>
    </ligand>
</feature>
<comment type="function">
    <text evidence="9">Converts adenosine-3',5'-bisphosphate (PAP) to AMP.</text>
</comment>
<feature type="binding site" evidence="9">
    <location>
        <position position="86"/>
    </location>
    <ligand>
        <name>Mg(2+)</name>
        <dbReference type="ChEBI" id="CHEBI:18420"/>
        <label>2</label>
    </ligand>
</feature>
<comment type="catalytic activity">
    <reaction evidence="1 9">
        <text>adenosine 3',5'-bisphosphate + H2O = AMP + phosphate</text>
        <dbReference type="Rhea" id="RHEA:10040"/>
        <dbReference type="ChEBI" id="CHEBI:15377"/>
        <dbReference type="ChEBI" id="CHEBI:43474"/>
        <dbReference type="ChEBI" id="CHEBI:58343"/>
        <dbReference type="ChEBI" id="CHEBI:456215"/>
        <dbReference type="EC" id="3.1.3.7"/>
    </reaction>
</comment>
<dbReference type="PRINTS" id="PR00377">
    <property type="entry name" value="IMPHPHTASES"/>
</dbReference>
<feature type="binding site" evidence="10">
    <location>
        <position position="66"/>
    </location>
    <ligand>
        <name>Mg(2+)</name>
        <dbReference type="ChEBI" id="CHEBI:18420"/>
        <label>1</label>
        <note>catalytic</note>
    </ligand>
</feature>
<dbReference type="CDD" id="cd01638">
    <property type="entry name" value="CysQ"/>
    <property type="match status" value="1"/>
</dbReference>
<dbReference type="SUPFAM" id="SSF56655">
    <property type="entry name" value="Carbohydrate phosphatase"/>
    <property type="match status" value="1"/>
</dbReference>
<dbReference type="Proteomes" id="UP000192342">
    <property type="component" value="Unassembled WGS sequence"/>
</dbReference>
<comment type="subcellular location">
    <subcellularLocation>
        <location evidence="9">Cell inner membrane</location>
        <topology evidence="9">Peripheral membrane protein</topology>
        <orientation evidence="9">Cytoplasmic side</orientation>
    </subcellularLocation>
</comment>
<feature type="binding site" evidence="9">
    <location>
        <position position="88"/>
    </location>
    <ligand>
        <name>Mg(2+)</name>
        <dbReference type="ChEBI" id="CHEBI:18420"/>
        <label>1</label>
    </ligand>
</feature>
<dbReference type="InterPro" id="IPR020583">
    <property type="entry name" value="Inositol_monoP_metal-BS"/>
</dbReference>
<keyword evidence="3 9" id="KW-1003">Cell membrane</keyword>
<dbReference type="EC" id="3.1.3.7" evidence="9"/>
<dbReference type="RefSeq" id="WP_083560064.1">
    <property type="nucleotide sequence ID" value="NZ_AQQV01000001.1"/>
</dbReference>